<dbReference type="AlphaFoldDB" id="A0A554LI40"/>
<evidence type="ECO:0000256" key="4">
    <source>
        <dbReference type="ARBA" id="ARBA00023136"/>
    </source>
</evidence>
<evidence type="ECO:0000313" key="6">
    <source>
        <dbReference type="EMBL" id="TSC92527.1"/>
    </source>
</evidence>
<dbReference type="EMBL" id="VMGI01000055">
    <property type="protein sequence ID" value="TSC92527.1"/>
    <property type="molecule type" value="Genomic_DNA"/>
</dbReference>
<proteinExistence type="predicted"/>
<feature type="transmembrane region" description="Helical" evidence="5">
    <location>
        <begin position="83"/>
        <end position="108"/>
    </location>
</feature>
<feature type="transmembrane region" description="Helical" evidence="5">
    <location>
        <begin position="128"/>
        <end position="147"/>
    </location>
</feature>
<dbReference type="GO" id="GO:0046873">
    <property type="term" value="F:metal ion transmembrane transporter activity"/>
    <property type="evidence" value="ECO:0007669"/>
    <property type="project" value="InterPro"/>
</dbReference>
<comment type="caution">
    <text evidence="6">The sequence shown here is derived from an EMBL/GenBank/DDBJ whole genome shotgun (WGS) entry which is preliminary data.</text>
</comment>
<evidence type="ECO:0000256" key="5">
    <source>
        <dbReference type="SAM" id="Phobius"/>
    </source>
</evidence>
<dbReference type="GO" id="GO:0016020">
    <property type="term" value="C:membrane"/>
    <property type="evidence" value="ECO:0007669"/>
    <property type="project" value="UniProtKB-SubCell"/>
</dbReference>
<feature type="transmembrane region" description="Helical" evidence="5">
    <location>
        <begin position="188"/>
        <end position="210"/>
    </location>
</feature>
<evidence type="ECO:0000313" key="7">
    <source>
        <dbReference type="Proteomes" id="UP000315589"/>
    </source>
</evidence>
<feature type="transmembrane region" description="Helical" evidence="5">
    <location>
        <begin position="34"/>
        <end position="55"/>
    </location>
</feature>
<evidence type="ECO:0000256" key="3">
    <source>
        <dbReference type="ARBA" id="ARBA00022989"/>
    </source>
</evidence>
<name>A0A554LI40_9BACT</name>
<evidence type="ECO:0000256" key="1">
    <source>
        <dbReference type="ARBA" id="ARBA00004141"/>
    </source>
</evidence>
<sequence>EIEEKIVHGDIKEIGDKMSEIHPKEIRKMRWDTAAGMILSQTIALFIVLTCAATLNKNGIFNIGSAQEAAKALEPLAGSMASLFFTIGIVGAGFLGVPVLAGSAAYALSETLGWREGLFHKFKEARGFYGIIIASTAIGLVINFIGINPIQALLYAAIVNGVVAVPLLVFIILLANKKEVMGTKTNRWISNLFGWLTFVLMLIAVIMMVAV</sequence>
<dbReference type="InterPro" id="IPR001046">
    <property type="entry name" value="NRAMP_fam"/>
</dbReference>
<protein>
    <submittedName>
        <fullName evidence="6">Mn2+ and Fe2+ transporters of the NRAMP family</fullName>
    </submittedName>
</protein>
<feature type="transmembrane region" description="Helical" evidence="5">
    <location>
        <begin position="153"/>
        <end position="176"/>
    </location>
</feature>
<dbReference type="Pfam" id="PF01566">
    <property type="entry name" value="Nramp"/>
    <property type="match status" value="1"/>
</dbReference>
<organism evidence="6 7">
    <name type="scientific">Candidatus Berkelbacteria bacterium Licking1014_85</name>
    <dbReference type="NCBI Taxonomy" id="2017148"/>
    <lineage>
        <taxon>Bacteria</taxon>
        <taxon>Candidatus Berkelbacteria</taxon>
    </lineage>
</organism>
<comment type="subcellular location">
    <subcellularLocation>
        <location evidence="1">Membrane</location>
        <topology evidence="1">Multi-pass membrane protein</topology>
    </subcellularLocation>
</comment>
<keyword evidence="2 5" id="KW-0812">Transmembrane</keyword>
<reference evidence="6 7" key="1">
    <citation type="submission" date="2017-07" db="EMBL/GenBank/DDBJ databases">
        <title>Mechanisms for carbon and nitrogen cycling indicate functional differentiation within the Candidate Phyla Radiation.</title>
        <authorList>
            <person name="Danczak R.E."/>
            <person name="Johnston M.D."/>
            <person name="Kenah C."/>
            <person name="Slattery M."/>
            <person name="Wrighton K.C."/>
            <person name="Wilkins M.J."/>
        </authorList>
    </citation>
    <scope>NUCLEOTIDE SEQUENCE [LARGE SCALE GENOMIC DNA]</scope>
    <source>
        <strain evidence="6">Licking1014_85</strain>
    </source>
</reference>
<accession>A0A554LI40</accession>
<feature type="non-terminal residue" evidence="6">
    <location>
        <position position="1"/>
    </location>
</feature>
<keyword evidence="4 5" id="KW-0472">Membrane</keyword>
<evidence type="ECO:0000256" key="2">
    <source>
        <dbReference type="ARBA" id="ARBA00022692"/>
    </source>
</evidence>
<dbReference type="Proteomes" id="UP000315589">
    <property type="component" value="Unassembled WGS sequence"/>
</dbReference>
<gene>
    <name evidence="6" type="ORF">CEN91_415</name>
</gene>
<keyword evidence="3 5" id="KW-1133">Transmembrane helix</keyword>